<organism evidence="1 2">
    <name type="scientific">Lentzea tibetensis</name>
    <dbReference type="NCBI Taxonomy" id="2591470"/>
    <lineage>
        <taxon>Bacteria</taxon>
        <taxon>Bacillati</taxon>
        <taxon>Actinomycetota</taxon>
        <taxon>Actinomycetes</taxon>
        <taxon>Pseudonocardiales</taxon>
        <taxon>Pseudonocardiaceae</taxon>
        <taxon>Lentzea</taxon>
    </lineage>
</organism>
<dbReference type="Proteomes" id="UP000316639">
    <property type="component" value="Unassembled WGS sequence"/>
</dbReference>
<reference evidence="1 2" key="1">
    <citation type="submission" date="2019-07" db="EMBL/GenBank/DDBJ databases">
        <title>Lentzea xizangensis sp. nov., isolated from Qinghai-Tibetan Plateau Soils.</title>
        <authorList>
            <person name="Huang J."/>
        </authorList>
    </citation>
    <scope>NUCLEOTIDE SEQUENCE [LARGE SCALE GENOMIC DNA]</scope>
    <source>
        <strain evidence="1 2">FXJ1.1311</strain>
    </source>
</reference>
<evidence type="ECO:0000313" key="2">
    <source>
        <dbReference type="Proteomes" id="UP000316639"/>
    </source>
</evidence>
<gene>
    <name evidence="1" type="ORF">FKR81_02605</name>
</gene>
<dbReference type="RefSeq" id="WP_146349265.1">
    <property type="nucleotide sequence ID" value="NZ_VOBR01000002.1"/>
</dbReference>
<protein>
    <submittedName>
        <fullName evidence="1">Uncharacterized protein</fullName>
    </submittedName>
</protein>
<dbReference type="AlphaFoldDB" id="A0A563F177"/>
<name>A0A563F177_9PSEU</name>
<comment type="caution">
    <text evidence="1">The sequence shown here is derived from an EMBL/GenBank/DDBJ whole genome shotgun (WGS) entry which is preliminary data.</text>
</comment>
<dbReference type="EMBL" id="VOBR01000002">
    <property type="protein sequence ID" value="TWP53669.1"/>
    <property type="molecule type" value="Genomic_DNA"/>
</dbReference>
<sequence>MRDVRDQDQRIDSSVALGHDEQVRVCGERFSDGAGTNAVLRSIKKLADVLVCFLVQQTDDVVQVVLAAL</sequence>
<accession>A0A563F177</accession>
<keyword evidence="2" id="KW-1185">Reference proteome</keyword>
<proteinExistence type="predicted"/>
<evidence type="ECO:0000313" key="1">
    <source>
        <dbReference type="EMBL" id="TWP53669.1"/>
    </source>
</evidence>